<sequence length="314" mass="34091">MIADPELESLRMVTQTDNEAIGHLLGAANFSDGSVADARKGLPGVAPQPILENGVTRQIQIPGAEIELRMFVPPNPRGVYLHLHGGGWVIGSAFDRDPKLEAVALNTDSVAISVEYRLAPEFPYPTALDDCEAAAQWVLDNSEEEWGVRGLVIGGESAGGHLTATTALRVRDRLGMLDRLAGLNLVYGVFDLSMTPSQLLGEDLPLIPTKTLRWFYSHFLQGDEDPKDPRISPLYADLRGLPPSLVTVGTKDPLLDDSLFMAARLRSADCDVTLDVYPEAIHGFTVLPGAAAQVANRRAHNFITSCWDRSEQAL</sequence>
<evidence type="ECO:0000313" key="3">
    <source>
        <dbReference type="EMBL" id="SUZ79003.1"/>
    </source>
</evidence>
<accession>A0A381QN78</accession>
<dbReference type="InterPro" id="IPR050300">
    <property type="entry name" value="GDXG_lipolytic_enzyme"/>
</dbReference>
<keyword evidence="1" id="KW-0378">Hydrolase</keyword>
<dbReference type="SUPFAM" id="SSF53474">
    <property type="entry name" value="alpha/beta-Hydrolases"/>
    <property type="match status" value="1"/>
</dbReference>
<dbReference type="Pfam" id="PF07859">
    <property type="entry name" value="Abhydrolase_3"/>
    <property type="match status" value="1"/>
</dbReference>
<dbReference type="PANTHER" id="PTHR48081:SF8">
    <property type="entry name" value="ALPHA_BETA HYDROLASE FOLD-3 DOMAIN-CONTAINING PROTEIN-RELATED"/>
    <property type="match status" value="1"/>
</dbReference>
<name>A0A381QN78_9ZZZZ</name>
<reference evidence="3" key="1">
    <citation type="submission" date="2018-05" db="EMBL/GenBank/DDBJ databases">
        <authorList>
            <person name="Lanie J.A."/>
            <person name="Ng W.-L."/>
            <person name="Kazmierczak K.M."/>
            <person name="Andrzejewski T.M."/>
            <person name="Davidsen T.M."/>
            <person name="Wayne K.J."/>
            <person name="Tettelin H."/>
            <person name="Glass J.I."/>
            <person name="Rusch D."/>
            <person name="Podicherti R."/>
            <person name="Tsui H.-C.T."/>
            <person name="Winkler M.E."/>
        </authorList>
    </citation>
    <scope>NUCLEOTIDE SEQUENCE</scope>
</reference>
<dbReference type="Gene3D" id="3.40.50.1820">
    <property type="entry name" value="alpha/beta hydrolase"/>
    <property type="match status" value="1"/>
</dbReference>
<protein>
    <recommendedName>
        <fullName evidence="2">Alpha/beta hydrolase fold-3 domain-containing protein</fullName>
    </recommendedName>
</protein>
<dbReference type="AlphaFoldDB" id="A0A381QN78"/>
<dbReference type="InterPro" id="IPR029058">
    <property type="entry name" value="AB_hydrolase_fold"/>
</dbReference>
<dbReference type="InterPro" id="IPR013094">
    <property type="entry name" value="AB_hydrolase_3"/>
</dbReference>
<organism evidence="3">
    <name type="scientific">marine metagenome</name>
    <dbReference type="NCBI Taxonomy" id="408172"/>
    <lineage>
        <taxon>unclassified sequences</taxon>
        <taxon>metagenomes</taxon>
        <taxon>ecological metagenomes</taxon>
    </lineage>
</organism>
<feature type="domain" description="Alpha/beta hydrolase fold-3" evidence="2">
    <location>
        <begin position="81"/>
        <end position="285"/>
    </location>
</feature>
<proteinExistence type="predicted"/>
<dbReference type="PANTHER" id="PTHR48081">
    <property type="entry name" value="AB HYDROLASE SUPERFAMILY PROTEIN C4A8.06C"/>
    <property type="match status" value="1"/>
</dbReference>
<dbReference type="EMBL" id="UINC01001372">
    <property type="protein sequence ID" value="SUZ79003.1"/>
    <property type="molecule type" value="Genomic_DNA"/>
</dbReference>
<evidence type="ECO:0000259" key="2">
    <source>
        <dbReference type="Pfam" id="PF07859"/>
    </source>
</evidence>
<dbReference type="GO" id="GO:0016787">
    <property type="term" value="F:hydrolase activity"/>
    <property type="evidence" value="ECO:0007669"/>
    <property type="project" value="UniProtKB-KW"/>
</dbReference>
<gene>
    <name evidence="3" type="ORF">METZ01_LOCUS31857</name>
</gene>
<evidence type="ECO:0000256" key="1">
    <source>
        <dbReference type="ARBA" id="ARBA00022801"/>
    </source>
</evidence>